<dbReference type="SUPFAM" id="SSF53335">
    <property type="entry name" value="S-adenosyl-L-methionine-dependent methyltransferases"/>
    <property type="match status" value="1"/>
</dbReference>
<name>A0ABV3GLU7_MICGL</name>
<sequence length="271" mass="29290">MADHDETAPAGINPAVPSVARMYDYYLGGKDNYASDRAAAEKVISLVPNIREVARANREFLGHAVRLLAESGIRQFLDIGTGLPTQQNVHQVAREAAPGARVVYVDNDPIVLIHARALLANNRDTVVVQGDVNEPKAILDDPAVREKIDFSRPVAVLMLAILHFVPDDESAAAIVARFRDAMAPGSYLVLSHGYTGEIGGRTDREVRDLYTTTATGSVKPRDHAEIAAYFDGMELLEPGLVPVDAWRPGRGRDAVVDLSRPTVLGGVARLP</sequence>
<comment type="caution">
    <text evidence="1">The sequence shown here is derived from an EMBL/GenBank/DDBJ whole genome shotgun (WGS) entry which is preliminary data.</text>
</comment>
<reference evidence="1 2" key="1">
    <citation type="submission" date="2024-06" db="EMBL/GenBank/DDBJ databases">
        <title>The Natural Products Discovery Center: Release of the First 8490 Sequenced Strains for Exploring Actinobacteria Biosynthetic Diversity.</title>
        <authorList>
            <person name="Kalkreuter E."/>
            <person name="Kautsar S.A."/>
            <person name="Yang D."/>
            <person name="Bader C.D."/>
            <person name="Teijaro C.N."/>
            <person name="Fluegel L."/>
            <person name="Davis C.M."/>
            <person name="Simpson J.R."/>
            <person name="Lauterbach L."/>
            <person name="Steele A.D."/>
            <person name="Gui C."/>
            <person name="Meng S."/>
            <person name="Li G."/>
            <person name="Viehrig K."/>
            <person name="Ye F."/>
            <person name="Su P."/>
            <person name="Kiefer A.F."/>
            <person name="Nichols A."/>
            <person name="Cepeda A.J."/>
            <person name="Yan W."/>
            <person name="Fan B."/>
            <person name="Jiang Y."/>
            <person name="Adhikari A."/>
            <person name="Zheng C.-J."/>
            <person name="Schuster L."/>
            <person name="Cowan T.M."/>
            <person name="Smanski M.J."/>
            <person name="Chevrette M.G."/>
            <person name="De Carvalho L.P.S."/>
            <person name="Shen B."/>
        </authorList>
    </citation>
    <scope>NUCLEOTIDE SEQUENCE [LARGE SCALE GENOMIC DNA]</scope>
    <source>
        <strain evidence="1 2">NPDC050100</strain>
    </source>
</reference>
<proteinExistence type="predicted"/>
<keyword evidence="2" id="KW-1185">Reference proteome</keyword>
<dbReference type="GO" id="GO:0032259">
    <property type="term" value="P:methylation"/>
    <property type="evidence" value="ECO:0007669"/>
    <property type="project" value="UniProtKB-KW"/>
</dbReference>
<dbReference type="InterPro" id="IPR006764">
    <property type="entry name" value="SAM_dep_MeTrfase_SAV2177_type"/>
</dbReference>
<accession>A0ABV3GLU7</accession>
<dbReference type="RefSeq" id="WP_358137796.1">
    <property type="nucleotide sequence ID" value="NZ_JBFALK010000017.1"/>
</dbReference>
<dbReference type="EC" id="2.1.1.-" evidence="1"/>
<dbReference type="Gene3D" id="3.40.50.150">
    <property type="entry name" value="Vaccinia Virus protein VP39"/>
    <property type="match status" value="1"/>
</dbReference>
<protein>
    <submittedName>
        <fullName evidence="1">SAM-dependent methyltransferase</fullName>
        <ecNumber evidence="1">2.1.1.-</ecNumber>
    </submittedName>
</protein>
<dbReference type="GO" id="GO:0008168">
    <property type="term" value="F:methyltransferase activity"/>
    <property type="evidence" value="ECO:0007669"/>
    <property type="project" value="UniProtKB-KW"/>
</dbReference>
<dbReference type="CDD" id="cd02440">
    <property type="entry name" value="AdoMet_MTases"/>
    <property type="match status" value="1"/>
</dbReference>
<gene>
    <name evidence="1" type="ORF">AB0I59_28520</name>
</gene>
<evidence type="ECO:0000313" key="2">
    <source>
        <dbReference type="Proteomes" id="UP001551675"/>
    </source>
</evidence>
<dbReference type="Pfam" id="PF04672">
    <property type="entry name" value="Methyltransf_19"/>
    <property type="match status" value="1"/>
</dbReference>
<dbReference type="PIRSF" id="PIRSF017393">
    <property type="entry name" value="MTase_SAV2177"/>
    <property type="match status" value="1"/>
</dbReference>
<keyword evidence="1" id="KW-0489">Methyltransferase</keyword>
<dbReference type="Proteomes" id="UP001551675">
    <property type="component" value="Unassembled WGS sequence"/>
</dbReference>
<keyword evidence="1" id="KW-0808">Transferase</keyword>
<organism evidence="1 2">
    <name type="scientific">Microtetraspora glauca</name>
    <dbReference type="NCBI Taxonomy" id="1996"/>
    <lineage>
        <taxon>Bacteria</taxon>
        <taxon>Bacillati</taxon>
        <taxon>Actinomycetota</taxon>
        <taxon>Actinomycetes</taxon>
        <taxon>Streptosporangiales</taxon>
        <taxon>Streptosporangiaceae</taxon>
        <taxon>Microtetraspora</taxon>
    </lineage>
</organism>
<evidence type="ECO:0000313" key="1">
    <source>
        <dbReference type="EMBL" id="MEV0972566.1"/>
    </source>
</evidence>
<dbReference type="EMBL" id="JBFALK010000017">
    <property type="protein sequence ID" value="MEV0972566.1"/>
    <property type="molecule type" value="Genomic_DNA"/>
</dbReference>
<dbReference type="InterPro" id="IPR029063">
    <property type="entry name" value="SAM-dependent_MTases_sf"/>
</dbReference>